<reference evidence="3 4" key="1">
    <citation type="submission" date="2019-01" db="EMBL/GenBank/DDBJ databases">
        <title>Sinorhodobacter populi sp. nov. isolated from the symptomatic bark tissue of Populus euramericana canker.</title>
        <authorList>
            <person name="Xu G."/>
        </authorList>
    </citation>
    <scope>NUCLEOTIDE SEQUENCE [LARGE SCALE GENOMIC DNA]</scope>
    <source>
        <strain evidence="3 4">CGMCC 1.12963</strain>
    </source>
</reference>
<keyword evidence="4" id="KW-1185">Reference proteome</keyword>
<proteinExistence type="predicted"/>
<dbReference type="InterPro" id="IPR036844">
    <property type="entry name" value="Hint_dom_sf"/>
</dbReference>
<dbReference type="Gene3D" id="2.170.16.10">
    <property type="entry name" value="Hedgehog/Intein (Hint) domain"/>
    <property type="match status" value="1"/>
</dbReference>
<dbReference type="AlphaFoldDB" id="A0A443LK74"/>
<evidence type="ECO:0000313" key="4">
    <source>
        <dbReference type="Proteomes" id="UP000288071"/>
    </source>
</evidence>
<accession>A0A443LK74</accession>
<dbReference type="Proteomes" id="UP000288071">
    <property type="component" value="Unassembled WGS sequence"/>
</dbReference>
<evidence type="ECO:0000256" key="1">
    <source>
        <dbReference type="SAM" id="MobiDB-lite"/>
    </source>
</evidence>
<gene>
    <name evidence="3" type="ORF">EOW66_16505</name>
</gene>
<reference evidence="4" key="2">
    <citation type="submission" date="2019-01" db="EMBL/GenBank/DDBJ databases">
        <title>Sinorhodobacter populi sp. nov. isolated from the symptomatic bark tissue of Populus euramericana canker.</title>
        <authorList>
            <person name="Li Y."/>
        </authorList>
    </citation>
    <scope>NUCLEOTIDE SEQUENCE [LARGE SCALE GENOMIC DNA]</scope>
    <source>
        <strain evidence="4">CGMCC 1.12963</strain>
    </source>
</reference>
<feature type="domain" description="Hedgehog/Intein (Hint)" evidence="2">
    <location>
        <begin position="19"/>
        <end position="53"/>
    </location>
</feature>
<feature type="region of interest" description="Disordered" evidence="1">
    <location>
        <begin position="56"/>
        <end position="140"/>
    </location>
</feature>
<organism evidence="3 4">
    <name type="scientific">Paenirhodobacter huangdaonensis</name>
    <dbReference type="NCBI Taxonomy" id="2501515"/>
    <lineage>
        <taxon>Bacteria</taxon>
        <taxon>Pseudomonadati</taxon>
        <taxon>Pseudomonadota</taxon>
        <taxon>Alphaproteobacteria</taxon>
        <taxon>Rhodobacterales</taxon>
        <taxon>Rhodobacter group</taxon>
        <taxon>Paenirhodobacter</taxon>
    </lineage>
</organism>
<protein>
    <recommendedName>
        <fullName evidence="2">Hedgehog/Intein (Hint) domain-containing protein</fullName>
    </recommendedName>
</protein>
<evidence type="ECO:0000259" key="2">
    <source>
        <dbReference type="Pfam" id="PF13403"/>
    </source>
</evidence>
<dbReference type="RefSeq" id="WP_128157391.1">
    <property type="nucleotide sequence ID" value="NZ_SAVA01000011.1"/>
</dbReference>
<evidence type="ECO:0000313" key="3">
    <source>
        <dbReference type="EMBL" id="RWR49475.1"/>
    </source>
</evidence>
<sequence>MGVDGVGTIASHLDSPVVPCFSAGTLIRTSRGEGRVETLRCGDLVLTLDNDARCAGSGRVFQSSSPHRNQRQMRRARPLPGPGRPVWSRGISATTGLSFPERGPRPLSKRHVPRRCPAAGPPSSRCHALPGAGRPPSSGR</sequence>
<name>A0A443LK74_9RHOB</name>
<dbReference type="SUPFAM" id="SSF51294">
    <property type="entry name" value="Hedgehog/intein (Hint) domain"/>
    <property type="match status" value="1"/>
</dbReference>
<feature type="compositionally biased region" description="Basic residues" evidence="1">
    <location>
        <begin position="68"/>
        <end position="77"/>
    </location>
</feature>
<dbReference type="EMBL" id="SAVA01000011">
    <property type="protein sequence ID" value="RWR49475.1"/>
    <property type="molecule type" value="Genomic_DNA"/>
</dbReference>
<comment type="caution">
    <text evidence="3">The sequence shown here is derived from an EMBL/GenBank/DDBJ whole genome shotgun (WGS) entry which is preliminary data.</text>
</comment>
<dbReference type="Pfam" id="PF13403">
    <property type="entry name" value="Hint_2"/>
    <property type="match status" value="1"/>
</dbReference>
<dbReference type="InterPro" id="IPR028992">
    <property type="entry name" value="Hedgehog/Intein_dom"/>
</dbReference>